<evidence type="ECO:0000313" key="7">
    <source>
        <dbReference type="EMBL" id="KAG0248875.1"/>
    </source>
</evidence>
<feature type="compositionally biased region" description="Polar residues" evidence="5">
    <location>
        <begin position="244"/>
        <end position="259"/>
    </location>
</feature>
<evidence type="ECO:0000256" key="4">
    <source>
        <dbReference type="ARBA" id="ARBA00023125"/>
    </source>
</evidence>
<feature type="region of interest" description="Disordered" evidence="5">
    <location>
        <begin position="1130"/>
        <end position="1165"/>
    </location>
</feature>
<name>A0A9P6TVY3_9FUNG</name>
<keyword evidence="8" id="KW-1185">Reference proteome</keyword>
<feature type="compositionally biased region" description="Acidic residues" evidence="5">
    <location>
        <begin position="1252"/>
        <end position="1264"/>
    </location>
</feature>
<feature type="compositionally biased region" description="Low complexity" evidence="5">
    <location>
        <begin position="195"/>
        <end position="212"/>
    </location>
</feature>
<dbReference type="PANTHER" id="PTHR11361:SF20">
    <property type="entry name" value="MUTS PROTEIN HOMOLOG 5"/>
    <property type="match status" value="1"/>
</dbReference>
<dbReference type="InterPro" id="IPR036187">
    <property type="entry name" value="DNA_mismatch_repair_MutS_sf"/>
</dbReference>
<comment type="caution">
    <text evidence="7">The sequence shown here is derived from an EMBL/GenBank/DDBJ whole genome shotgun (WGS) entry which is preliminary data.</text>
</comment>
<evidence type="ECO:0000256" key="5">
    <source>
        <dbReference type="SAM" id="MobiDB-lite"/>
    </source>
</evidence>
<dbReference type="SMART" id="SM00534">
    <property type="entry name" value="MUTSac"/>
    <property type="match status" value="1"/>
</dbReference>
<keyword evidence="4" id="KW-0238">DNA-binding</keyword>
<dbReference type="EMBL" id="JAAAJA010000905">
    <property type="protein sequence ID" value="KAG0248875.1"/>
    <property type="molecule type" value="Genomic_DNA"/>
</dbReference>
<dbReference type="SUPFAM" id="SSF52540">
    <property type="entry name" value="P-loop containing nucleoside triphosphate hydrolases"/>
    <property type="match status" value="1"/>
</dbReference>
<feature type="region of interest" description="Disordered" evidence="5">
    <location>
        <begin position="1206"/>
        <end position="1225"/>
    </location>
</feature>
<organism evidence="7 8">
    <name type="scientific">Mortierella polycephala</name>
    <dbReference type="NCBI Taxonomy" id="41804"/>
    <lineage>
        <taxon>Eukaryota</taxon>
        <taxon>Fungi</taxon>
        <taxon>Fungi incertae sedis</taxon>
        <taxon>Mucoromycota</taxon>
        <taxon>Mortierellomycotina</taxon>
        <taxon>Mortierellomycetes</taxon>
        <taxon>Mortierellales</taxon>
        <taxon>Mortierellaceae</taxon>
        <taxon>Mortierella</taxon>
    </lineage>
</organism>
<feature type="domain" description="DNA mismatch repair proteins mutS family" evidence="6">
    <location>
        <begin position="979"/>
        <end position="995"/>
    </location>
</feature>
<dbReference type="Proteomes" id="UP000726737">
    <property type="component" value="Unassembled WGS sequence"/>
</dbReference>
<evidence type="ECO:0000256" key="1">
    <source>
        <dbReference type="ARBA" id="ARBA00006271"/>
    </source>
</evidence>
<evidence type="ECO:0000259" key="6">
    <source>
        <dbReference type="PROSITE" id="PS00486"/>
    </source>
</evidence>
<protein>
    <submittedName>
        <fullName evidence="7">MutS protein msh5</fullName>
    </submittedName>
</protein>
<feature type="region of interest" description="Disordered" evidence="5">
    <location>
        <begin position="1"/>
        <end position="36"/>
    </location>
</feature>
<dbReference type="GO" id="GO:0005524">
    <property type="term" value="F:ATP binding"/>
    <property type="evidence" value="ECO:0007669"/>
    <property type="project" value="UniProtKB-KW"/>
</dbReference>
<evidence type="ECO:0000313" key="8">
    <source>
        <dbReference type="Proteomes" id="UP000726737"/>
    </source>
</evidence>
<feature type="compositionally biased region" description="Polar residues" evidence="5">
    <location>
        <begin position="127"/>
        <end position="137"/>
    </location>
</feature>
<sequence>MSRQGTPGQVLDRAASHRSNLSQMSTSSSRRLQSQHSPINLHAAHSTPPHPNVLTPALFPISRPKNGSLVDEGIIASMNTPSVVTMGQRASTSSRANASSDAIGSKMNNAASTVPTSPSVPGTPSTEIQFSRRGSMTATNVQETMRMQESVRAEKSLATKSLTTGVAEPSYPGTNYSRSISERGTPLWRGGGDGSLRSPMSSRSPSVISASVGRMAKEFTTARHHTRARQDCNPDRGRAYDHSGLSSAASSPVTWSASVPASGRRETSVELELERHVHLNLPQDQGQSSVGNPSSEEALGREIIMAVNVRGKTVGCAYYDGHLAKLFIMQDMIECNALDMMGTVKVQLRPTLILTNSRLDENIMDALSFDGTDFSHHLAKSKLISVAINMRRQRAGRNANSNASSNPGFMAKATMHHYSSSMDESVQRDAQLHLSNVIDLQSNESVACAGAIISFLTRHNIARHASSGGRTIVVFSIESFTIKSFMFVNTNTLSSLQIFEDESHPSMHSSVSGSKEGFSLFSILNHAKTSQGRYLLKQWLLRPSMDLDVIHARHQTVECFMRAENQTTVNQLTHCLSHVKNIPKVLQELPRKTTIAEWQAILQFVYYCLKIYNCSQEIFVGEASIIHKILHQFVIKDLMDICANINDVLDFDESVNEGRCVVKHNVDEELDQMRQTYHGLDSFLSEIAKEISQTIPSEFTSTINVIYFPQLGYLITVPINPNWQADEDYHLEGLSYQFSTESTVYYKNGAMRELDEHLGDIHGLIVDREIDILQGLQERVLEYTNLLIICSDICAELDVLMSLAHAARMRNYKRPVMTDRNILQIVNGRHPLQELVVPSFVTNDTLMGEIQNCGNETTTAPSTLEHRDYRTIDQDADIQSHSNSQTAQEKMEKTLHDNKVMVLSGANSSGKSVFLKQVALITYMAHIGSFVPADSAVVGLTDKILTRLQTRETVSSIQSAFMIDLQQVNLAIKKATRRSLVVIDEFGKGTIPTDGAGMFCGVIEDFARRPIGERPKVLVTTHFHELLENNLLDLRLPVSLYTMEVYQEPDCLEATFMFRVIPGTTPSSLGPACAAMAGLPPQVVQRGLVLHLDLDNELDLGSEPEPEPEPEQALEYDLDFDLDLELDMKPKPKQEPLKEPEQKPELERQLVSEHEQQLVSEHEHDQQDIVLDLDLDLDQAMDKIQEEHGHDDSINNTSVESVVGDTTVSGDTGLGKRKAQDHGAEYNKGMSRQLLKDIEEVLAYAFQVDQMEQAEEEDDGENEVESQGHN</sequence>
<comment type="similarity">
    <text evidence="1">Belongs to the DNA mismatch repair MutS family.</text>
</comment>
<proteinExistence type="inferred from homology"/>
<dbReference type="Gene3D" id="3.40.50.300">
    <property type="entry name" value="P-loop containing nucleotide triphosphate hydrolases"/>
    <property type="match status" value="1"/>
</dbReference>
<evidence type="ECO:0000256" key="3">
    <source>
        <dbReference type="ARBA" id="ARBA00022840"/>
    </source>
</evidence>
<feature type="compositionally biased region" description="Low complexity" evidence="5">
    <location>
        <begin position="112"/>
        <end position="126"/>
    </location>
</feature>
<dbReference type="OrthoDB" id="29596at2759"/>
<dbReference type="InterPro" id="IPR000432">
    <property type="entry name" value="DNA_mismatch_repair_MutS_C"/>
</dbReference>
<dbReference type="PANTHER" id="PTHR11361">
    <property type="entry name" value="DNA MISMATCH REPAIR PROTEIN MUTS FAMILY MEMBER"/>
    <property type="match status" value="1"/>
</dbReference>
<dbReference type="GO" id="GO:0051026">
    <property type="term" value="P:chiasma assembly"/>
    <property type="evidence" value="ECO:0007669"/>
    <property type="project" value="TreeGrafter"/>
</dbReference>
<reference evidence="7" key="1">
    <citation type="journal article" date="2020" name="Fungal Divers.">
        <title>Resolving the Mortierellaceae phylogeny through synthesis of multi-gene phylogenetics and phylogenomics.</title>
        <authorList>
            <person name="Vandepol N."/>
            <person name="Liber J."/>
            <person name="Desiro A."/>
            <person name="Na H."/>
            <person name="Kennedy M."/>
            <person name="Barry K."/>
            <person name="Grigoriev I.V."/>
            <person name="Miller A.N."/>
            <person name="O'Donnell K."/>
            <person name="Stajich J.E."/>
            <person name="Bonito G."/>
        </authorList>
    </citation>
    <scope>NUCLEOTIDE SEQUENCE</scope>
    <source>
        <strain evidence="7">KOD948</strain>
    </source>
</reference>
<dbReference type="GO" id="GO:0140664">
    <property type="term" value="F:ATP-dependent DNA damage sensor activity"/>
    <property type="evidence" value="ECO:0007669"/>
    <property type="project" value="InterPro"/>
</dbReference>
<evidence type="ECO:0000256" key="2">
    <source>
        <dbReference type="ARBA" id="ARBA00022741"/>
    </source>
</evidence>
<dbReference type="Pfam" id="PF00488">
    <property type="entry name" value="MutS_V"/>
    <property type="match status" value="1"/>
</dbReference>
<feature type="region of interest" description="Disordered" evidence="5">
    <location>
        <begin position="1249"/>
        <end position="1270"/>
    </location>
</feature>
<dbReference type="AlphaFoldDB" id="A0A9P6TVY3"/>
<dbReference type="SMART" id="SM00533">
    <property type="entry name" value="MUTSd"/>
    <property type="match status" value="1"/>
</dbReference>
<accession>A0A9P6TVY3</accession>
<dbReference type="InterPro" id="IPR027417">
    <property type="entry name" value="P-loop_NTPase"/>
</dbReference>
<dbReference type="InterPro" id="IPR007861">
    <property type="entry name" value="DNA_mismatch_repair_MutS_clamp"/>
</dbReference>
<dbReference type="Gene3D" id="1.10.1420.10">
    <property type="match status" value="1"/>
</dbReference>
<feature type="region of interest" description="Disordered" evidence="5">
    <location>
        <begin position="165"/>
        <end position="261"/>
    </location>
</feature>
<gene>
    <name evidence="7" type="primary">MSH5</name>
    <name evidence="7" type="ORF">BG011_009820</name>
</gene>
<keyword evidence="3" id="KW-0067">ATP-binding</keyword>
<dbReference type="InterPro" id="IPR007696">
    <property type="entry name" value="DNA_mismatch_repair_MutS_core"/>
</dbReference>
<dbReference type="GO" id="GO:0005634">
    <property type="term" value="C:nucleus"/>
    <property type="evidence" value="ECO:0007669"/>
    <property type="project" value="TreeGrafter"/>
</dbReference>
<dbReference type="Pfam" id="PF05190">
    <property type="entry name" value="MutS_IV"/>
    <property type="match status" value="1"/>
</dbReference>
<dbReference type="PROSITE" id="PS00486">
    <property type="entry name" value="DNA_MISMATCH_REPAIR_2"/>
    <property type="match status" value="1"/>
</dbReference>
<dbReference type="SUPFAM" id="SSF48334">
    <property type="entry name" value="DNA repair protein MutS, domain III"/>
    <property type="match status" value="1"/>
</dbReference>
<feature type="compositionally biased region" description="Basic and acidic residues" evidence="5">
    <location>
        <begin position="228"/>
        <end position="241"/>
    </location>
</feature>
<dbReference type="Pfam" id="PF05192">
    <property type="entry name" value="MutS_III"/>
    <property type="match status" value="1"/>
</dbReference>
<keyword evidence="2" id="KW-0547">Nucleotide-binding</keyword>
<feature type="compositionally biased region" description="Polar residues" evidence="5">
    <location>
        <begin position="17"/>
        <end position="36"/>
    </location>
</feature>
<feature type="region of interest" description="Disordered" evidence="5">
    <location>
        <begin position="106"/>
        <end position="137"/>
    </location>
</feature>
<dbReference type="GO" id="GO:0030983">
    <property type="term" value="F:mismatched DNA binding"/>
    <property type="evidence" value="ECO:0007669"/>
    <property type="project" value="InterPro"/>
</dbReference>
<dbReference type="GO" id="GO:0006298">
    <property type="term" value="P:mismatch repair"/>
    <property type="evidence" value="ECO:0007669"/>
    <property type="project" value="InterPro"/>
</dbReference>
<dbReference type="InterPro" id="IPR045076">
    <property type="entry name" value="MutS"/>
</dbReference>